<dbReference type="SUPFAM" id="SSF51905">
    <property type="entry name" value="FAD/NAD(P)-binding domain"/>
    <property type="match status" value="1"/>
</dbReference>
<gene>
    <name evidence="7" type="primary">thiO</name>
    <name evidence="7" type="ORF">MUN87_06890</name>
</gene>
<dbReference type="NCBIfam" id="TIGR02352">
    <property type="entry name" value="thiamin_ThiO"/>
    <property type="match status" value="1"/>
</dbReference>
<dbReference type="Gene3D" id="3.50.50.60">
    <property type="entry name" value="FAD/NAD(P)-binding domain"/>
    <property type="match status" value="1"/>
</dbReference>
<accession>A0ABY4GQC6</accession>
<keyword evidence="3 7" id="KW-0560">Oxidoreductase</keyword>
<dbReference type="SUPFAM" id="SSF54373">
    <property type="entry name" value="FAD-linked reductases, C-terminal domain"/>
    <property type="match status" value="1"/>
</dbReference>
<keyword evidence="2" id="KW-0784">Thiamine biosynthesis</keyword>
<dbReference type="EMBL" id="CP095071">
    <property type="protein sequence ID" value="UOQ86608.1"/>
    <property type="molecule type" value="Genomic_DNA"/>
</dbReference>
<comment type="catalytic activity">
    <reaction evidence="4">
        <text>glycine + O2 + H2O = glyoxylate + H2O2 + NH4(+)</text>
        <dbReference type="Rhea" id="RHEA:11532"/>
        <dbReference type="ChEBI" id="CHEBI:15377"/>
        <dbReference type="ChEBI" id="CHEBI:15379"/>
        <dbReference type="ChEBI" id="CHEBI:16240"/>
        <dbReference type="ChEBI" id="CHEBI:28938"/>
        <dbReference type="ChEBI" id="CHEBI:36655"/>
        <dbReference type="ChEBI" id="CHEBI:57305"/>
        <dbReference type="EC" id="1.4.3.19"/>
    </reaction>
</comment>
<evidence type="ECO:0000313" key="8">
    <source>
        <dbReference type="Proteomes" id="UP000831537"/>
    </source>
</evidence>
<evidence type="ECO:0000313" key="7">
    <source>
        <dbReference type="EMBL" id="UOQ86608.1"/>
    </source>
</evidence>
<dbReference type="PANTHER" id="PTHR13847:SF289">
    <property type="entry name" value="GLYCINE OXIDASE"/>
    <property type="match status" value="1"/>
</dbReference>
<dbReference type="EC" id="1.4.3.19" evidence="5"/>
<dbReference type="RefSeq" id="WP_244746973.1">
    <property type="nucleotide sequence ID" value="NZ_CP095071.1"/>
</dbReference>
<evidence type="ECO:0000259" key="6">
    <source>
        <dbReference type="Pfam" id="PF01266"/>
    </source>
</evidence>
<protein>
    <recommendedName>
        <fullName evidence="5">glycine oxidase</fullName>
        <ecNumber evidence="5">1.4.3.19</ecNumber>
    </recommendedName>
</protein>
<proteinExistence type="predicted"/>
<dbReference type="InterPro" id="IPR006076">
    <property type="entry name" value="FAD-dep_OxRdtase"/>
</dbReference>
<dbReference type="InterPro" id="IPR036188">
    <property type="entry name" value="FAD/NAD-bd_sf"/>
</dbReference>
<reference evidence="7 8" key="1">
    <citation type="submission" date="2022-04" db="EMBL/GenBank/DDBJ databases">
        <title>Gracilibacillus sp. isolated from saltern.</title>
        <authorList>
            <person name="Won M."/>
            <person name="Lee C.-M."/>
            <person name="Woen H.-Y."/>
            <person name="Kwon S.-W."/>
        </authorList>
    </citation>
    <scope>NUCLEOTIDE SEQUENCE [LARGE SCALE GENOMIC DNA]</scope>
    <source>
        <strain evidence="7 8">SSPM10-3</strain>
    </source>
</reference>
<dbReference type="InterPro" id="IPR012727">
    <property type="entry name" value="Gly_oxidase_ThiO"/>
</dbReference>
<evidence type="ECO:0000256" key="5">
    <source>
        <dbReference type="ARBA" id="ARBA00050018"/>
    </source>
</evidence>
<dbReference type="Gene3D" id="3.30.9.10">
    <property type="entry name" value="D-Amino Acid Oxidase, subunit A, domain 2"/>
    <property type="match status" value="1"/>
</dbReference>
<dbReference type="Proteomes" id="UP000831537">
    <property type="component" value="Chromosome"/>
</dbReference>
<organism evidence="7 8">
    <name type="scientific">Gracilibacillus salinarum</name>
    <dbReference type="NCBI Taxonomy" id="2932255"/>
    <lineage>
        <taxon>Bacteria</taxon>
        <taxon>Bacillati</taxon>
        <taxon>Bacillota</taxon>
        <taxon>Bacilli</taxon>
        <taxon>Bacillales</taxon>
        <taxon>Bacillaceae</taxon>
        <taxon>Gracilibacillus</taxon>
    </lineage>
</organism>
<feature type="domain" description="FAD dependent oxidoreductase" evidence="6">
    <location>
        <begin position="9"/>
        <end position="347"/>
    </location>
</feature>
<evidence type="ECO:0000256" key="3">
    <source>
        <dbReference type="ARBA" id="ARBA00023002"/>
    </source>
</evidence>
<evidence type="ECO:0000256" key="4">
    <source>
        <dbReference type="ARBA" id="ARBA00049872"/>
    </source>
</evidence>
<evidence type="ECO:0000256" key="1">
    <source>
        <dbReference type="ARBA" id="ARBA00004948"/>
    </source>
</evidence>
<dbReference type="Pfam" id="PF01266">
    <property type="entry name" value="DAO"/>
    <property type="match status" value="1"/>
</dbReference>
<keyword evidence="8" id="KW-1185">Reference proteome</keyword>
<name>A0ABY4GQC6_9BACI</name>
<dbReference type="PANTHER" id="PTHR13847">
    <property type="entry name" value="SARCOSINE DEHYDROGENASE-RELATED"/>
    <property type="match status" value="1"/>
</dbReference>
<evidence type="ECO:0000256" key="2">
    <source>
        <dbReference type="ARBA" id="ARBA00022977"/>
    </source>
</evidence>
<comment type="pathway">
    <text evidence="1">Cofactor biosynthesis; thiamine diphosphate biosynthesis.</text>
</comment>
<dbReference type="GO" id="GO:0043799">
    <property type="term" value="F:glycine oxidase activity"/>
    <property type="evidence" value="ECO:0007669"/>
    <property type="project" value="UniProtKB-EC"/>
</dbReference>
<sequence>MLNRIVDEIVVGGGVIGASIAYELKKRGHSVLLLEASSIGSGASSAAAGMLGVQMEWQQSSPLFSFAKESCALYPSLAEELYELTGINVQYLKQGAMKLIEQEEQVGELQKCAVFQEEQGMRAEVRRPDQFLEKHVAKDFAAALYCPDEGQVSAPHVTKAFAKAAERSGVDIIEHTPVIDVLKENGKAVGVVTKRGERFYAKNVLVTSGFQTADLIPNLPRLTPVKGECLSVKTDEALFQTTLFTEGCYLVPKQGNRVIIGATTKPNETSSEVEAASVLGLLTKAARIVPEINRASLENVWSGVRPLTRDGYPYLGEVPEVPHLYIAAGHYRNGILLAPRTATYMADVLENKVASRSYRDTFKQNRVKGVRV</sequence>